<keyword evidence="1" id="KW-0732">Signal</keyword>
<reference evidence="3" key="1">
    <citation type="submission" date="2023-07" db="EMBL/GenBank/DDBJ databases">
        <title>30 novel species of actinomycetes from the DSMZ collection.</title>
        <authorList>
            <person name="Nouioui I."/>
        </authorList>
    </citation>
    <scope>NUCLEOTIDE SEQUENCE [LARGE SCALE GENOMIC DNA]</scope>
    <source>
        <strain evidence="3">DSM 42041</strain>
    </source>
</reference>
<feature type="signal peptide" evidence="1">
    <location>
        <begin position="1"/>
        <end position="35"/>
    </location>
</feature>
<evidence type="ECO:0000313" key="3">
    <source>
        <dbReference type="Proteomes" id="UP001183414"/>
    </source>
</evidence>
<keyword evidence="3" id="KW-1185">Reference proteome</keyword>
<name>A0ABU2NRW9_9ACTN</name>
<evidence type="ECO:0000256" key="1">
    <source>
        <dbReference type="SAM" id="SignalP"/>
    </source>
</evidence>
<organism evidence="2 3">
    <name type="scientific">Streptomyces hazeniae</name>
    <dbReference type="NCBI Taxonomy" id="3075538"/>
    <lineage>
        <taxon>Bacteria</taxon>
        <taxon>Bacillati</taxon>
        <taxon>Actinomycetota</taxon>
        <taxon>Actinomycetes</taxon>
        <taxon>Kitasatosporales</taxon>
        <taxon>Streptomycetaceae</taxon>
        <taxon>Streptomyces</taxon>
    </lineage>
</organism>
<dbReference type="EMBL" id="JAVREQ010000010">
    <property type="protein sequence ID" value="MDT0379725.1"/>
    <property type="molecule type" value="Genomic_DNA"/>
</dbReference>
<accession>A0ABU2NRW9</accession>
<feature type="chain" id="PRO_5047062819" evidence="1">
    <location>
        <begin position="36"/>
        <end position="77"/>
    </location>
</feature>
<dbReference type="Proteomes" id="UP001183414">
    <property type="component" value="Unassembled WGS sequence"/>
</dbReference>
<proteinExistence type="predicted"/>
<gene>
    <name evidence="2" type="ORF">RM572_13205</name>
</gene>
<protein>
    <submittedName>
        <fullName evidence="2">Uncharacterized protein</fullName>
    </submittedName>
</protein>
<dbReference type="RefSeq" id="WP_311673626.1">
    <property type="nucleotide sequence ID" value="NZ_JAVREQ010000010.1"/>
</dbReference>
<evidence type="ECO:0000313" key="2">
    <source>
        <dbReference type="EMBL" id="MDT0379725.1"/>
    </source>
</evidence>
<sequence>MRGGGGYGGAWATRTAAVAVGAVLMPAVTAGQAGAAPSDAAHTGSHNVPRVALVHTGRTDDPLEDVLEHASLLHSRR</sequence>
<comment type="caution">
    <text evidence="2">The sequence shown here is derived from an EMBL/GenBank/DDBJ whole genome shotgun (WGS) entry which is preliminary data.</text>
</comment>